<proteinExistence type="predicted"/>
<gene>
    <name evidence="1" type="ORF">GCM10008119_04880</name>
</gene>
<dbReference type="Proteomes" id="UP000645390">
    <property type="component" value="Unassembled WGS sequence"/>
</dbReference>
<name>A0ABQ2BFQ5_9SPHI</name>
<accession>A0ABQ2BFQ5</accession>
<comment type="caution">
    <text evidence="1">The sequence shown here is derived from an EMBL/GenBank/DDBJ whole genome shotgun (WGS) entry which is preliminary data.</text>
</comment>
<dbReference type="EMBL" id="BMDJ01000001">
    <property type="protein sequence ID" value="GGI22885.1"/>
    <property type="molecule type" value="Genomic_DNA"/>
</dbReference>
<protein>
    <submittedName>
        <fullName evidence="1">Uncharacterized protein</fullName>
    </submittedName>
</protein>
<reference evidence="2" key="1">
    <citation type="journal article" date="2019" name="Int. J. Syst. Evol. Microbiol.">
        <title>The Global Catalogue of Microorganisms (GCM) 10K type strain sequencing project: providing services to taxonomists for standard genome sequencing and annotation.</title>
        <authorList>
            <consortium name="The Broad Institute Genomics Platform"/>
            <consortium name="The Broad Institute Genome Sequencing Center for Infectious Disease"/>
            <person name="Wu L."/>
            <person name="Ma J."/>
        </authorList>
    </citation>
    <scope>NUCLEOTIDE SEQUENCE [LARGE SCALE GENOMIC DNA]</scope>
    <source>
        <strain evidence="2">CCM 8939</strain>
    </source>
</reference>
<organism evidence="1 2">
    <name type="scientific">Pedobacter mendelii</name>
    <dbReference type="NCBI Taxonomy" id="1908240"/>
    <lineage>
        <taxon>Bacteria</taxon>
        <taxon>Pseudomonadati</taxon>
        <taxon>Bacteroidota</taxon>
        <taxon>Sphingobacteriia</taxon>
        <taxon>Sphingobacteriales</taxon>
        <taxon>Sphingobacteriaceae</taxon>
        <taxon>Pedobacter</taxon>
    </lineage>
</organism>
<evidence type="ECO:0000313" key="1">
    <source>
        <dbReference type="EMBL" id="GGI22885.1"/>
    </source>
</evidence>
<keyword evidence="2" id="KW-1185">Reference proteome</keyword>
<evidence type="ECO:0000313" key="2">
    <source>
        <dbReference type="Proteomes" id="UP000645390"/>
    </source>
</evidence>
<sequence>MVSIEFLAIESFTNSLNLPNKEKDSAALSVKVALLTAGLLAFNKVSNKGDRSARLNVPKRMDNKVAIT</sequence>